<dbReference type="KEGG" id="bpg:Bathy06g04850"/>
<dbReference type="GO" id="GO:0005525">
    <property type="term" value="F:GTP binding"/>
    <property type="evidence" value="ECO:0007669"/>
    <property type="project" value="InterPro"/>
</dbReference>
<dbReference type="STRING" id="41875.K8EG39"/>
<feature type="compositionally biased region" description="Low complexity" evidence="1">
    <location>
        <begin position="16"/>
        <end position="30"/>
    </location>
</feature>
<evidence type="ECO:0000313" key="4">
    <source>
        <dbReference type="Proteomes" id="UP000198341"/>
    </source>
</evidence>
<reference evidence="3 4" key="1">
    <citation type="submission" date="2011-10" db="EMBL/GenBank/DDBJ databases">
        <authorList>
            <person name="Genoscope - CEA"/>
        </authorList>
    </citation>
    <scope>NUCLEOTIDE SEQUENCE [LARGE SCALE GENOMIC DNA]</scope>
    <source>
        <strain evidence="3 4">RCC 1105</strain>
    </source>
</reference>
<feature type="compositionally biased region" description="Low complexity" evidence="1">
    <location>
        <begin position="405"/>
        <end position="418"/>
    </location>
</feature>
<feature type="compositionally biased region" description="Low complexity" evidence="1">
    <location>
        <begin position="42"/>
        <end position="54"/>
    </location>
</feature>
<dbReference type="InterPro" id="IPR006073">
    <property type="entry name" value="GTP-bd"/>
</dbReference>
<name>K8EG39_9CHLO</name>
<dbReference type="AlphaFoldDB" id="K8EG39"/>
<dbReference type="GeneID" id="19015466"/>
<dbReference type="Pfam" id="PF01926">
    <property type="entry name" value="MMR_HSR1"/>
    <property type="match status" value="1"/>
</dbReference>
<feature type="domain" description="G" evidence="2">
    <location>
        <begin position="302"/>
        <end position="371"/>
    </location>
</feature>
<feature type="compositionally biased region" description="Polar residues" evidence="1">
    <location>
        <begin position="1"/>
        <end position="15"/>
    </location>
</feature>
<dbReference type="RefSeq" id="XP_007512517.1">
    <property type="nucleotide sequence ID" value="XM_007512455.1"/>
</dbReference>
<feature type="compositionally biased region" description="Low complexity" evidence="1">
    <location>
        <begin position="70"/>
        <end position="81"/>
    </location>
</feature>
<dbReference type="OrthoDB" id="1696305at2759"/>
<dbReference type="EMBL" id="FO082273">
    <property type="protein sequence ID" value="CCO17117.1"/>
    <property type="molecule type" value="Genomic_DNA"/>
</dbReference>
<feature type="region of interest" description="Disordered" evidence="1">
    <location>
        <begin position="256"/>
        <end position="279"/>
    </location>
</feature>
<dbReference type="SUPFAM" id="SSF52540">
    <property type="entry name" value="P-loop containing nucleoside triphosphate hydrolases"/>
    <property type="match status" value="1"/>
</dbReference>
<keyword evidence="4" id="KW-1185">Reference proteome</keyword>
<protein>
    <recommendedName>
        <fullName evidence="2">G domain-containing protein</fullName>
    </recommendedName>
</protein>
<dbReference type="Gene3D" id="3.40.50.300">
    <property type="entry name" value="P-loop containing nucleotide triphosphate hydrolases"/>
    <property type="match status" value="1"/>
</dbReference>
<dbReference type="PANTHER" id="PTHR47569">
    <property type="entry name" value="NO-ASSOCIATED PROTEIN 1, CHLOROPLASTIC/MITOCHONDRIAL"/>
    <property type="match status" value="1"/>
</dbReference>
<dbReference type="GO" id="GO:0003924">
    <property type="term" value="F:GTPase activity"/>
    <property type="evidence" value="ECO:0007669"/>
    <property type="project" value="InterPro"/>
</dbReference>
<sequence length="565" mass="61923">MGSPSLSFVSSEKNTSYASFSSSSSSSGAATRGRRKSRFRVTTTAVTNTNNNNNNDREEGEEEEEEGEEATTITTTTTTTTPSPFIIKKIERKQRGACYGCGVKIQMVSPSAVGFVSELDYETKKKNKQLDLLLCLRCSNLSNGQMINAVVGQGGQKIETGLITPEELRETLKDIRGKKALVVKIVDLTDFHGSFLPKIRDLVGSNPILLVVTKCDVIGKGFAMENNESLIEYVIEECAKKKLTLAGDPIFVAARKPGSSRSNSSVGNDTTAPGTRGIRGEDLNGMRAAVLTTIRERRGRDVYVVGSANVGKSTFVREFTKVLRTEMGNYFAPSKRLPTASSMPGTTLGVIPIKAFEDKKSLYDTPGVFLHHRVNSLLNGEQMKSLKLGGDLKVYRAPVSQQDGSSSTSNVNSSNNNSEKLKNVSFDWNGLVRLDILDAPETDDLNTVNVSFYGPKKMRIFKSRIDDMQKHADGGDKTCLFDESAPTREFYQSLPSLRVSREVEISLDDYKGKDLSISGLGGWIRVVRERNHTKYTNSPGAKGSITVRVWSLPGVEVFVRDVMPI</sequence>
<evidence type="ECO:0000256" key="1">
    <source>
        <dbReference type="SAM" id="MobiDB-lite"/>
    </source>
</evidence>
<dbReference type="CDD" id="cd01855">
    <property type="entry name" value="YqeH"/>
    <property type="match status" value="1"/>
</dbReference>
<feature type="compositionally biased region" description="Polar residues" evidence="1">
    <location>
        <begin position="259"/>
        <end position="273"/>
    </location>
</feature>
<organism evidence="3 4">
    <name type="scientific">Bathycoccus prasinos</name>
    <dbReference type="NCBI Taxonomy" id="41875"/>
    <lineage>
        <taxon>Eukaryota</taxon>
        <taxon>Viridiplantae</taxon>
        <taxon>Chlorophyta</taxon>
        <taxon>Mamiellophyceae</taxon>
        <taxon>Mamiellales</taxon>
        <taxon>Bathycoccaceae</taxon>
        <taxon>Bathycoccus</taxon>
    </lineage>
</organism>
<evidence type="ECO:0000259" key="2">
    <source>
        <dbReference type="Pfam" id="PF01926"/>
    </source>
</evidence>
<dbReference type="InterPro" id="IPR044229">
    <property type="entry name" value="NOA1"/>
</dbReference>
<accession>K8EG39</accession>
<dbReference type="Proteomes" id="UP000198341">
    <property type="component" value="Chromosome 6"/>
</dbReference>
<dbReference type="InterPro" id="IPR027417">
    <property type="entry name" value="P-loop_NTPase"/>
</dbReference>
<feature type="region of interest" description="Disordered" evidence="1">
    <location>
        <begin position="398"/>
        <end position="419"/>
    </location>
</feature>
<dbReference type="eggNOG" id="KOG1249">
    <property type="taxonomic scope" value="Eukaryota"/>
</dbReference>
<gene>
    <name evidence="3" type="ORF">Bathy06g04850</name>
</gene>
<evidence type="ECO:0000313" key="3">
    <source>
        <dbReference type="EMBL" id="CCO17117.1"/>
    </source>
</evidence>
<feature type="region of interest" description="Disordered" evidence="1">
    <location>
        <begin position="1"/>
        <end position="81"/>
    </location>
</feature>
<dbReference type="PANTHER" id="PTHR47569:SF2">
    <property type="entry name" value="NO-ASSOCIATED PROTEIN 1, CHLOROPLASTIC_MITOCHONDRIAL"/>
    <property type="match status" value="1"/>
</dbReference>
<feature type="compositionally biased region" description="Acidic residues" evidence="1">
    <location>
        <begin position="58"/>
        <end position="69"/>
    </location>
</feature>
<proteinExistence type="predicted"/>